<evidence type="ECO:0000313" key="4">
    <source>
        <dbReference type="Proteomes" id="UP001152797"/>
    </source>
</evidence>
<organism evidence="2">
    <name type="scientific">Cladocopium goreaui</name>
    <dbReference type="NCBI Taxonomy" id="2562237"/>
    <lineage>
        <taxon>Eukaryota</taxon>
        <taxon>Sar</taxon>
        <taxon>Alveolata</taxon>
        <taxon>Dinophyceae</taxon>
        <taxon>Suessiales</taxon>
        <taxon>Symbiodiniaceae</taxon>
        <taxon>Cladocopium</taxon>
    </lineage>
</organism>
<proteinExistence type="predicted"/>
<dbReference type="InterPro" id="IPR001736">
    <property type="entry name" value="PLipase_D/transphosphatidylase"/>
</dbReference>
<dbReference type="Proteomes" id="UP001152797">
    <property type="component" value="Unassembled WGS sequence"/>
</dbReference>
<protein>
    <submittedName>
        <fullName evidence="3">Cardiolipin synthase (CL synthase)</fullName>
    </submittedName>
</protein>
<dbReference type="EMBL" id="CAMXCT030006705">
    <property type="protein sequence ID" value="CAL4805955.1"/>
    <property type="molecule type" value="Genomic_DNA"/>
</dbReference>
<dbReference type="PANTHER" id="PTHR21248">
    <property type="entry name" value="CARDIOLIPIN SYNTHASE"/>
    <property type="match status" value="1"/>
</dbReference>
<dbReference type="OrthoDB" id="412359at2759"/>
<dbReference type="PROSITE" id="PS50035">
    <property type="entry name" value="PLD"/>
    <property type="match status" value="1"/>
</dbReference>
<evidence type="ECO:0000313" key="2">
    <source>
        <dbReference type="EMBL" id="CAI4018643.1"/>
    </source>
</evidence>
<dbReference type="PANTHER" id="PTHR21248:SF22">
    <property type="entry name" value="PHOSPHOLIPASE D"/>
    <property type="match status" value="1"/>
</dbReference>
<reference evidence="2" key="1">
    <citation type="submission" date="2022-10" db="EMBL/GenBank/DDBJ databases">
        <authorList>
            <person name="Chen Y."/>
            <person name="Dougan E. K."/>
            <person name="Chan C."/>
            <person name="Rhodes N."/>
            <person name="Thang M."/>
        </authorList>
    </citation>
    <scope>NUCLEOTIDE SEQUENCE</scope>
</reference>
<dbReference type="EMBL" id="CAMXCT010006705">
    <property type="protein sequence ID" value="CAI4018643.1"/>
    <property type="molecule type" value="Genomic_DNA"/>
</dbReference>
<dbReference type="GO" id="GO:0030572">
    <property type="term" value="F:phosphatidyltransferase activity"/>
    <property type="evidence" value="ECO:0007669"/>
    <property type="project" value="UniProtKB-ARBA"/>
</dbReference>
<dbReference type="SUPFAM" id="SSF56024">
    <property type="entry name" value="Phospholipase D/nuclease"/>
    <property type="match status" value="2"/>
</dbReference>
<dbReference type="EMBL" id="CAMXCT020006705">
    <property type="protein sequence ID" value="CAL1172018.1"/>
    <property type="molecule type" value="Genomic_DNA"/>
</dbReference>
<dbReference type="Pfam" id="PF13091">
    <property type="entry name" value="PLDc_2"/>
    <property type="match status" value="1"/>
</dbReference>
<dbReference type="InterPro" id="IPR025202">
    <property type="entry name" value="PLD-like_dom"/>
</dbReference>
<gene>
    <name evidence="2" type="ORF">C1SCF055_LOCUS43195</name>
</gene>
<evidence type="ECO:0000313" key="3">
    <source>
        <dbReference type="EMBL" id="CAL4805955.1"/>
    </source>
</evidence>
<accession>A0A9P1GPP4</accession>
<feature type="domain" description="PLD phosphodiesterase" evidence="1">
    <location>
        <begin position="518"/>
        <end position="548"/>
    </location>
</feature>
<comment type="caution">
    <text evidence="2">The sequence shown here is derived from an EMBL/GenBank/DDBJ whole genome shotgun (WGS) entry which is preliminary data.</text>
</comment>
<evidence type="ECO:0000259" key="1">
    <source>
        <dbReference type="PROSITE" id="PS50035"/>
    </source>
</evidence>
<dbReference type="GO" id="GO:0032049">
    <property type="term" value="P:cardiolipin biosynthetic process"/>
    <property type="evidence" value="ECO:0007669"/>
    <property type="project" value="UniProtKB-ARBA"/>
</dbReference>
<name>A0A9P1GPP4_9DINO</name>
<dbReference type="Gene3D" id="3.30.870.10">
    <property type="entry name" value="Endonuclease Chain A"/>
    <property type="match status" value="2"/>
</dbReference>
<dbReference type="AlphaFoldDB" id="A0A9P1GPP4"/>
<sequence length="849" mass="95272">MSADWNWINLPGDRSELVVADLEALSEAEDGNRPGTGRGLIVIQTNATSSFHVSFSQTDALPIRGSDVPSLRFVVGKRQNSMTSVGLGNPYVKKEPIDFTRQSDALLTSNPEKSRTYWFLYDRVLSLAAMGVQGAPQADVCRLLCRFRDSLGFRAEALKRLMKCTKQKLAVRLCTLSLCWAAFFLHQIQWSVHECFSLLTVSEPRRKLRWKDESENIQKISGQGGQSMKTQMQIELLTGYEATFAAVMAELEACETGDEVLFSVYVVEPGPSSEALVSALAAAARRGVRLRLRTDCSVLSSFTRLCEGTTTLVYRLQQMRDEMPDTVVFEQPQIPTHAKLLTFRKLASADVAIFGGINFGDRFSSWRDFAIRLEGDAVVSELLSSLGWQQIPDSDDPFEARERQKNMADSADGALQFVTNRPQRWEWPAWLLSHPFQGEFDIAPEMLRFYSSFDFYRVAASYIDETGAAVLSKALERGARVELVMPWTPNVYADCNARTLGNLLAKWGGSGNFLLKLHRSMVHAKAVVAEGPSSKVALLGSCNLRQRSLEQFEELHARVTDQTFCATLWLELGQLLQEADKVEDPARSVCEQVRYVILSSGKRPVSLRVVHIGAPPDISIPRYQFDPVTWEELPWQGCSCVFQLDERHIELMKRVQALLSASPLGPLYQLVPAGCISLNAVRLLDPFRRPELIGQSQSIVTESSGEDVNWRACYEEVNRRLDPIFHSAPWTYWPMRFDRADCTSVTLTPAGPGAQECVTSWVKAVEEACGLRNAATPREMLTFSFAFEVFPVEGENVAQVRRDLVREIKNLLEKEWGVMDFRSPTLALWQTKTTWLPFEASYVPVAPTP</sequence>
<keyword evidence="4" id="KW-1185">Reference proteome</keyword>
<reference evidence="3 4" key="2">
    <citation type="submission" date="2024-05" db="EMBL/GenBank/DDBJ databases">
        <authorList>
            <person name="Chen Y."/>
            <person name="Shah S."/>
            <person name="Dougan E. K."/>
            <person name="Thang M."/>
            <person name="Chan C."/>
        </authorList>
    </citation>
    <scope>NUCLEOTIDE SEQUENCE [LARGE SCALE GENOMIC DNA]</scope>
</reference>